<evidence type="ECO:0000313" key="3">
    <source>
        <dbReference type="Proteomes" id="UP000007266"/>
    </source>
</evidence>
<feature type="compositionally biased region" description="Pro residues" evidence="1">
    <location>
        <begin position="8"/>
        <end position="21"/>
    </location>
</feature>
<proteinExistence type="predicted"/>
<accession>D6W7H9</accession>
<dbReference type="EMBL" id="KQ971307">
    <property type="protein sequence ID" value="EFA11297.1"/>
    <property type="molecule type" value="Genomic_DNA"/>
</dbReference>
<reference evidence="2 3" key="1">
    <citation type="journal article" date="2008" name="Nature">
        <title>The genome of the model beetle and pest Tribolium castaneum.</title>
        <authorList>
            <consortium name="Tribolium Genome Sequencing Consortium"/>
            <person name="Richards S."/>
            <person name="Gibbs R.A."/>
            <person name="Weinstock G.M."/>
            <person name="Brown S.J."/>
            <person name="Denell R."/>
            <person name="Beeman R.W."/>
            <person name="Gibbs R."/>
            <person name="Beeman R.W."/>
            <person name="Brown S.J."/>
            <person name="Bucher G."/>
            <person name="Friedrich M."/>
            <person name="Grimmelikhuijzen C.J."/>
            <person name="Klingler M."/>
            <person name="Lorenzen M."/>
            <person name="Richards S."/>
            <person name="Roth S."/>
            <person name="Schroder R."/>
            <person name="Tautz D."/>
            <person name="Zdobnov E.M."/>
            <person name="Muzny D."/>
            <person name="Gibbs R.A."/>
            <person name="Weinstock G.M."/>
            <person name="Attaway T."/>
            <person name="Bell S."/>
            <person name="Buhay C.J."/>
            <person name="Chandrabose M.N."/>
            <person name="Chavez D."/>
            <person name="Clerk-Blankenburg K.P."/>
            <person name="Cree A."/>
            <person name="Dao M."/>
            <person name="Davis C."/>
            <person name="Chacko J."/>
            <person name="Dinh H."/>
            <person name="Dugan-Rocha S."/>
            <person name="Fowler G."/>
            <person name="Garner T.T."/>
            <person name="Garnes J."/>
            <person name="Gnirke A."/>
            <person name="Hawes A."/>
            <person name="Hernandez J."/>
            <person name="Hines S."/>
            <person name="Holder M."/>
            <person name="Hume J."/>
            <person name="Jhangiani S.N."/>
            <person name="Joshi V."/>
            <person name="Khan Z.M."/>
            <person name="Jackson L."/>
            <person name="Kovar C."/>
            <person name="Kowis A."/>
            <person name="Lee S."/>
            <person name="Lewis L.R."/>
            <person name="Margolis J."/>
            <person name="Morgan M."/>
            <person name="Nazareth L.V."/>
            <person name="Nguyen N."/>
            <person name="Okwuonu G."/>
            <person name="Parker D."/>
            <person name="Richards S."/>
            <person name="Ruiz S.J."/>
            <person name="Santibanez J."/>
            <person name="Savard J."/>
            <person name="Scherer S.E."/>
            <person name="Schneider B."/>
            <person name="Sodergren E."/>
            <person name="Tautz D."/>
            <person name="Vattahil S."/>
            <person name="Villasana D."/>
            <person name="White C.S."/>
            <person name="Wright R."/>
            <person name="Park Y."/>
            <person name="Beeman R.W."/>
            <person name="Lord J."/>
            <person name="Oppert B."/>
            <person name="Lorenzen M."/>
            <person name="Brown S."/>
            <person name="Wang L."/>
            <person name="Savard J."/>
            <person name="Tautz D."/>
            <person name="Richards S."/>
            <person name="Weinstock G."/>
            <person name="Gibbs R.A."/>
            <person name="Liu Y."/>
            <person name="Worley K."/>
            <person name="Weinstock G."/>
            <person name="Elsik C.G."/>
            <person name="Reese J.T."/>
            <person name="Elhaik E."/>
            <person name="Landan G."/>
            <person name="Graur D."/>
            <person name="Arensburger P."/>
            <person name="Atkinson P."/>
            <person name="Beeman R.W."/>
            <person name="Beidler J."/>
            <person name="Brown S.J."/>
            <person name="Demuth J.P."/>
            <person name="Drury D.W."/>
            <person name="Du Y.Z."/>
            <person name="Fujiwara H."/>
            <person name="Lorenzen M."/>
            <person name="Maselli V."/>
            <person name="Osanai M."/>
            <person name="Park Y."/>
            <person name="Robertson H.M."/>
            <person name="Tu Z."/>
            <person name="Wang J.J."/>
            <person name="Wang S."/>
            <person name="Richards S."/>
            <person name="Song H."/>
            <person name="Zhang L."/>
            <person name="Sodergren E."/>
            <person name="Werner D."/>
            <person name="Stanke M."/>
            <person name="Morgenstern B."/>
            <person name="Solovyev V."/>
            <person name="Kosarev P."/>
            <person name="Brown G."/>
            <person name="Chen H.C."/>
            <person name="Ermolaeva O."/>
            <person name="Hlavina W."/>
            <person name="Kapustin Y."/>
            <person name="Kiryutin B."/>
            <person name="Kitts P."/>
            <person name="Maglott D."/>
            <person name="Pruitt K."/>
            <person name="Sapojnikov V."/>
            <person name="Souvorov A."/>
            <person name="Mackey A.J."/>
            <person name="Waterhouse R.M."/>
            <person name="Wyder S."/>
            <person name="Zdobnov E.M."/>
            <person name="Zdobnov E.M."/>
            <person name="Wyder S."/>
            <person name="Kriventseva E.V."/>
            <person name="Kadowaki T."/>
            <person name="Bork P."/>
            <person name="Aranda M."/>
            <person name="Bao R."/>
            <person name="Beermann A."/>
            <person name="Berns N."/>
            <person name="Bolognesi R."/>
            <person name="Bonneton F."/>
            <person name="Bopp D."/>
            <person name="Brown S.J."/>
            <person name="Bucher G."/>
            <person name="Butts T."/>
            <person name="Chaumot A."/>
            <person name="Denell R.E."/>
            <person name="Ferrier D.E."/>
            <person name="Friedrich M."/>
            <person name="Gordon C.M."/>
            <person name="Jindra M."/>
            <person name="Klingler M."/>
            <person name="Lan Q."/>
            <person name="Lattorff H.M."/>
            <person name="Laudet V."/>
            <person name="von Levetsow C."/>
            <person name="Liu Z."/>
            <person name="Lutz R."/>
            <person name="Lynch J.A."/>
            <person name="da Fonseca R.N."/>
            <person name="Posnien N."/>
            <person name="Reuter R."/>
            <person name="Roth S."/>
            <person name="Savard J."/>
            <person name="Schinko J.B."/>
            <person name="Schmitt C."/>
            <person name="Schoppmeier M."/>
            <person name="Schroder R."/>
            <person name="Shippy T.D."/>
            <person name="Simonnet F."/>
            <person name="Marques-Souza H."/>
            <person name="Tautz D."/>
            <person name="Tomoyasu Y."/>
            <person name="Trauner J."/>
            <person name="Van der Zee M."/>
            <person name="Vervoort M."/>
            <person name="Wittkopp N."/>
            <person name="Wimmer E.A."/>
            <person name="Yang X."/>
            <person name="Jones A.K."/>
            <person name="Sattelle D.B."/>
            <person name="Ebert P.R."/>
            <person name="Nelson D."/>
            <person name="Scott J.G."/>
            <person name="Beeman R.W."/>
            <person name="Muthukrishnan S."/>
            <person name="Kramer K.J."/>
            <person name="Arakane Y."/>
            <person name="Beeman R.W."/>
            <person name="Zhu Q."/>
            <person name="Hogenkamp D."/>
            <person name="Dixit R."/>
            <person name="Oppert B."/>
            <person name="Jiang H."/>
            <person name="Zou Z."/>
            <person name="Marshall J."/>
            <person name="Elpidina E."/>
            <person name="Vinokurov K."/>
            <person name="Oppert C."/>
            <person name="Zou Z."/>
            <person name="Evans J."/>
            <person name="Lu Z."/>
            <person name="Zhao P."/>
            <person name="Sumathipala N."/>
            <person name="Altincicek B."/>
            <person name="Vilcinskas A."/>
            <person name="Williams M."/>
            <person name="Hultmark D."/>
            <person name="Hetru C."/>
            <person name="Jiang H."/>
            <person name="Grimmelikhuijzen C.J."/>
            <person name="Hauser F."/>
            <person name="Cazzamali G."/>
            <person name="Williamson M."/>
            <person name="Park Y."/>
            <person name="Li B."/>
            <person name="Tanaka Y."/>
            <person name="Predel R."/>
            <person name="Neupert S."/>
            <person name="Schachtner J."/>
            <person name="Verleyen P."/>
            <person name="Raible F."/>
            <person name="Bork P."/>
            <person name="Friedrich M."/>
            <person name="Walden K.K."/>
            <person name="Robertson H.M."/>
            <person name="Angeli S."/>
            <person name="Foret S."/>
            <person name="Bucher G."/>
            <person name="Schuetz S."/>
            <person name="Maleszka R."/>
            <person name="Wimmer E.A."/>
            <person name="Beeman R.W."/>
            <person name="Lorenzen M."/>
            <person name="Tomoyasu Y."/>
            <person name="Miller S.C."/>
            <person name="Grossmann D."/>
            <person name="Bucher G."/>
        </authorList>
    </citation>
    <scope>NUCLEOTIDE SEQUENCE [LARGE SCALE GENOMIC DNA]</scope>
    <source>
        <strain evidence="2 3">Georgia GA2</strain>
    </source>
</reference>
<gene>
    <name evidence="2" type="primary">GLEAN_10834</name>
    <name evidence="2" type="ORF">TcasGA2_TC010834</name>
</gene>
<organism evidence="2 3">
    <name type="scientific">Tribolium castaneum</name>
    <name type="common">Red flour beetle</name>
    <dbReference type="NCBI Taxonomy" id="7070"/>
    <lineage>
        <taxon>Eukaryota</taxon>
        <taxon>Metazoa</taxon>
        <taxon>Ecdysozoa</taxon>
        <taxon>Arthropoda</taxon>
        <taxon>Hexapoda</taxon>
        <taxon>Insecta</taxon>
        <taxon>Pterygota</taxon>
        <taxon>Neoptera</taxon>
        <taxon>Endopterygota</taxon>
        <taxon>Coleoptera</taxon>
        <taxon>Polyphaga</taxon>
        <taxon>Cucujiformia</taxon>
        <taxon>Tenebrionidae</taxon>
        <taxon>Tenebrionidae incertae sedis</taxon>
        <taxon>Tribolium</taxon>
    </lineage>
</organism>
<dbReference type="HOGENOM" id="CLU_2309593_0_0_1"/>
<evidence type="ECO:0000256" key="1">
    <source>
        <dbReference type="SAM" id="MobiDB-lite"/>
    </source>
</evidence>
<sequence>MAQQLQKPRPPPLPPPLAPPPLSFADVYSSQPVLDKSCWRTKQSPRVQSVVADRCRSTEGVVKIAQSPPGWYEKFIVPPSRESEFDGRGPQYNYSFYSIS</sequence>
<dbReference type="AlphaFoldDB" id="D6W7H9"/>
<feature type="region of interest" description="Disordered" evidence="1">
    <location>
        <begin position="1"/>
        <end position="21"/>
    </location>
</feature>
<protein>
    <submittedName>
        <fullName evidence="2">Uncharacterized protein</fullName>
    </submittedName>
</protein>
<name>D6W7H9_TRICA</name>
<evidence type="ECO:0000313" key="2">
    <source>
        <dbReference type="EMBL" id="EFA11297.1"/>
    </source>
</evidence>
<keyword evidence="3" id="KW-1185">Reference proteome</keyword>
<dbReference type="Proteomes" id="UP000007266">
    <property type="component" value="Linkage group 1"/>
</dbReference>
<reference evidence="2 3" key="2">
    <citation type="journal article" date="2010" name="Nucleic Acids Res.">
        <title>BeetleBase in 2010: revisions to provide comprehensive genomic information for Tribolium castaneum.</title>
        <authorList>
            <person name="Kim H.S."/>
            <person name="Murphy T."/>
            <person name="Xia J."/>
            <person name="Caragea D."/>
            <person name="Park Y."/>
            <person name="Beeman R.W."/>
            <person name="Lorenzen M.D."/>
            <person name="Butcher S."/>
            <person name="Manak J.R."/>
            <person name="Brown S.J."/>
        </authorList>
    </citation>
    <scope>GENOME REANNOTATION</scope>
    <source>
        <strain evidence="2 3">Georgia GA2</strain>
    </source>
</reference>
<dbReference type="InParanoid" id="D6W7H9"/>